<dbReference type="EMBL" id="JANTEZ010000001">
    <property type="protein sequence ID" value="MCS5713528.1"/>
    <property type="molecule type" value="Genomic_DNA"/>
</dbReference>
<dbReference type="Gene3D" id="3.90.120.10">
    <property type="entry name" value="DNA Methylase, subunit A, domain 2"/>
    <property type="match status" value="1"/>
</dbReference>
<name>A0ABT2GBK9_9MICO</name>
<evidence type="ECO:0000256" key="2">
    <source>
        <dbReference type="ARBA" id="ARBA00022679"/>
    </source>
</evidence>
<proteinExistence type="inferred from homology"/>
<evidence type="ECO:0000313" key="9">
    <source>
        <dbReference type="Proteomes" id="UP001165580"/>
    </source>
</evidence>
<dbReference type="SUPFAM" id="SSF53335">
    <property type="entry name" value="S-adenosyl-L-methionine-dependent methyltransferases"/>
    <property type="match status" value="1"/>
</dbReference>
<dbReference type="PROSITE" id="PS51679">
    <property type="entry name" value="SAM_MT_C5"/>
    <property type="match status" value="1"/>
</dbReference>
<dbReference type="RefSeq" id="WP_259485058.1">
    <property type="nucleotide sequence ID" value="NZ_JANTEZ010000001.1"/>
</dbReference>
<evidence type="ECO:0000313" key="8">
    <source>
        <dbReference type="EMBL" id="MCS5713528.1"/>
    </source>
</evidence>
<evidence type="ECO:0000256" key="1">
    <source>
        <dbReference type="ARBA" id="ARBA00022603"/>
    </source>
</evidence>
<evidence type="ECO:0000256" key="3">
    <source>
        <dbReference type="ARBA" id="ARBA00022691"/>
    </source>
</evidence>
<dbReference type="PROSITE" id="PS00094">
    <property type="entry name" value="C5_MTASE_1"/>
    <property type="match status" value="1"/>
</dbReference>
<dbReference type="Proteomes" id="UP001165580">
    <property type="component" value="Unassembled WGS sequence"/>
</dbReference>
<dbReference type="InterPro" id="IPR029063">
    <property type="entry name" value="SAM-dependent_MTases_sf"/>
</dbReference>
<comment type="caution">
    <text evidence="8">The sequence shown here is derived from an EMBL/GenBank/DDBJ whole genome shotgun (WGS) entry which is preliminary data.</text>
</comment>
<evidence type="ECO:0000256" key="4">
    <source>
        <dbReference type="ARBA" id="ARBA00022747"/>
    </source>
</evidence>
<protein>
    <recommendedName>
        <fullName evidence="7">Cytosine-specific methyltransferase</fullName>
        <ecNumber evidence="7">2.1.1.37</ecNumber>
    </recommendedName>
</protein>
<evidence type="ECO:0000256" key="5">
    <source>
        <dbReference type="PROSITE-ProRule" id="PRU01016"/>
    </source>
</evidence>
<dbReference type="InterPro" id="IPR001525">
    <property type="entry name" value="C5_MeTfrase"/>
</dbReference>
<dbReference type="Gene3D" id="3.40.50.150">
    <property type="entry name" value="Vaccinia Virus protein VP39"/>
    <property type="match status" value="1"/>
</dbReference>
<dbReference type="NCBIfam" id="TIGR00675">
    <property type="entry name" value="dcm"/>
    <property type="match status" value="1"/>
</dbReference>
<sequence>MEFQMGELFCGPGGMALGAHRAAAEIESLVLRHAWANDYDRDTVATYRSNIPGATSASVIEQDVRTLNIAGLSPVNGFAFGFPCNDFSSVGDRKGMTGTFGPLYKYGVNVLDQFSPDWFVAENVGGLRSSNDGRAFKQILAELEEAGDHDGYVLTPHLYRFEQYGLPQKRHRILIVGVRRDLDVKFRVPSTRPYADIDNSVGHRLEGEPIGPHVKHNERARQASQVIERLLHIKPGENAFTATLPDHLRLNISGATISQIYRRLERDKPSYTVTGSGGGGTHVYHWDEPRALTNRERARLQTFPDTFDFVGGRDSVRKQIGMAVPVEGAQVVFSALFKSFAGIDYDVTSCNMREFATQRSFARRGL</sequence>
<keyword evidence="9" id="KW-1185">Reference proteome</keyword>
<dbReference type="GO" id="GO:0008168">
    <property type="term" value="F:methyltransferase activity"/>
    <property type="evidence" value="ECO:0007669"/>
    <property type="project" value="UniProtKB-KW"/>
</dbReference>
<keyword evidence="1 5" id="KW-0489">Methyltransferase</keyword>
<dbReference type="Pfam" id="PF00145">
    <property type="entry name" value="DNA_methylase"/>
    <property type="match status" value="1"/>
</dbReference>
<dbReference type="GO" id="GO:0032259">
    <property type="term" value="P:methylation"/>
    <property type="evidence" value="ECO:0007669"/>
    <property type="project" value="UniProtKB-KW"/>
</dbReference>
<keyword evidence="3 5" id="KW-0949">S-adenosyl-L-methionine</keyword>
<dbReference type="InterPro" id="IPR050390">
    <property type="entry name" value="C5-Methyltransferase"/>
</dbReference>
<evidence type="ECO:0000256" key="6">
    <source>
        <dbReference type="RuleBase" id="RU000416"/>
    </source>
</evidence>
<dbReference type="EC" id="2.1.1.37" evidence="7"/>
<dbReference type="InterPro" id="IPR018117">
    <property type="entry name" value="C5_DNA_meth_AS"/>
</dbReference>
<keyword evidence="4" id="KW-0680">Restriction system</keyword>
<accession>A0ABT2GBK9</accession>
<keyword evidence="2 5" id="KW-0808">Transferase</keyword>
<feature type="active site" evidence="5">
    <location>
        <position position="84"/>
    </location>
</feature>
<gene>
    <name evidence="8" type="ORF">NVV95_03050</name>
</gene>
<dbReference type="PRINTS" id="PR00105">
    <property type="entry name" value="C5METTRFRASE"/>
</dbReference>
<dbReference type="PANTHER" id="PTHR10629:SF52">
    <property type="entry name" value="DNA (CYTOSINE-5)-METHYLTRANSFERASE 1"/>
    <property type="match status" value="1"/>
</dbReference>
<comment type="similarity">
    <text evidence="5 6">Belongs to the class I-like SAM-binding methyltransferase superfamily. C5-methyltransferase family.</text>
</comment>
<evidence type="ECO:0000256" key="7">
    <source>
        <dbReference type="RuleBase" id="RU000417"/>
    </source>
</evidence>
<comment type="catalytic activity">
    <reaction evidence="7">
        <text>a 2'-deoxycytidine in DNA + S-adenosyl-L-methionine = a 5-methyl-2'-deoxycytidine in DNA + S-adenosyl-L-homocysteine + H(+)</text>
        <dbReference type="Rhea" id="RHEA:13681"/>
        <dbReference type="Rhea" id="RHEA-COMP:11369"/>
        <dbReference type="Rhea" id="RHEA-COMP:11370"/>
        <dbReference type="ChEBI" id="CHEBI:15378"/>
        <dbReference type="ChEBI" id="CHEBI:57856"/>
        <dbReference type="ChEBI" id="CHEBI:59789"/>
        <dbReference type="ChEBI" id="CHEBI:85452"/>
        <dbReference type="ChEBI" id="CHEBI:85454"/>
        <dbReference type="EC" id="2.1.1.37"/>
    </reaction>
</comment>
<organism evidence="8 9">
    <name type="scientific">Herbiconiux gentiana</name>
    <dbReference type="NCBI Taxonomy" id="2970912"/>
    <lineage>
        <taxon>Bacteria</taxon>
        <taxon>Bacillati</taxon>
        <taxon>Actinomycetota</taxon>
        <taxon>Actinomycetes</taxon>
        <taxon>Micrococcales</taxon>
        <taxon>Microbacteriaceae</taxon>
        <taxon>Herbiconiux</taxon>
    </lineage>
</organism>
<reference evidence="8" key="1">
    <citation type="submission" date="2022-08" db="EMBL/GenBank/DDBJ databases">
        <authorList>
            <person name="Deng Y."/>
            <person name="Han X.-F."/>
            <person name="Zhang Y.-Q."/>
        </authorList>
    </citation>
    <scope>NUCLEOTIDE SEQUENCE</scope>
    <source>
        <strain evidence="8">CPCC 205716</strain>
    </source>
</reference>
<dbReference type="PANTHER" id="PTHR10629">
    <property type="entry name" value="CYTOSINE-SPECIFIC METHYLTRANSFERASE"/>
    <property type="match status" value="1"/>
</dbReference>